<dbReference type="PANTHER" id="PTHR24347">
    <property type="entry name" value="SERINE/THREONINE-PROTEIN KINASE"/>
    <property type="match status" value="1"/>
</dbReference>
<dbReference type="Pfam" id="PF00069">
    <property type="entry name" value="Pkinase"/>
    <property type="match status" value="1"/>
</dbReference>
<dbReference type="Gene3D" id="1.10.510.10">
    <property type="entry name" value="Transferase(Phosphotransferase) domain 1"/>
    <property type="match status" value="1"/>
</dbReference>
<gene>
    <name evidence="2" type="ORF">C8A04DRAFT_16147</name>
</gene>
<dbReference type="GeneID" id="87815357"/>
<evidence type="ECO:0000313" key="2">
    <source>
        <dbReference type="EMBL" id="KAK4139116.1"/>
    </source>
</evidence>
<name>A0AAN6ZIX3_9PEZI</name>
<organism evidence="2 3">
    <name type="scientific">Dichotomopilus funicola</name>
    <dbReference type="NCBI Taxonomy" id="1934379"/>
    <lineage>
        <taxon>Eukaryota</taxon>
        <taxon>Fungi</taxon>
        <taxon>Dikarya</taxon>
        <taxon>Ascomycota</taxon>
        <taxon>Pezizomycotina</taxon>
        <taxon>Sordariomycetes</taxon>
        <taxon>Sordariomycetidae</taxon>
        <taxon>Sordariales</taxon>
        <taxon>Chaetomiaceae</taxon>
        <taxon>Dichotomopilus</taxon>
    </lineage>
</organism>
<dbReference type="GO" id="GO:0004672">
    <property type="term" value="F:protein kinase activity"/>
    <property type="evidence" value="ECO:0007669"/>
    <property type="project" value="InterPro"/>
</dbReference>
<dbReference type="InterPro" id="IPR000719">
    <property type="entry name" value="Prot_kinase_dom"/>
</dbReference>
<dbReference type="PROSITE" id="PS00108">
    <property type="entry name" value="PROTEIN_KINASE_ST"/>
    <property type="match status" value="1"/>
</dbReference>
<dbReference type="GO" id="GO:0005524">
    <property type="term" value="F:ATP binding"/>
    <property type="evidence" value="ECO:0007669"/>
    <property type="project" value="InterPro"/>
</dbReference>
<dbReference type="AlphaFoldDB" id="A0AAN6ZIX3"/>
<accession>A0AAN6ZIX3</accession>
<keyword evidence="3" id="KW-1185">Reference proteome</keyword>
<dbReference type="InterPro" id="IPR008271">
    <property type="entry name" value="Ser/Thr_kinase_AS"/>
</dbReference>
<dbReference type="SMART" id="SM00220">
    <property type="entry name" value="S_TKc"/>
    <property type="match status" value="1"/>
</dbReference>
<dbReference type="InterPro" id="IPR011009">
    <property type="entry name" value="Kinase-like_dom_sf"/>
</dbReference>
<feature type="domain" description="Protein kinase" evidence="1">
    <location>
        <begin position="1"/>
        <end position="198"/>
    </location>
</feature>
<dbReference type="PROSITE" id="PS50011">
    <property type="entry name" value="PROTEIN_KINASE_DOM"/>
    <property type="match status" value="1"/>
</dbReference>
<evidence type="ECO:0000313" key="3">
    <source>
        <dbReference type="Proteomes" id="UP001302676"/>
    </source>
</evidence>
<proteinExistence type="predicted"/>
<keyword evidence="2" id="KW-0808">Transferase</keyword>
<evidence type="ECO:0000259" key="1">
    <source>
        <dbReference type="PROSITE" id="PS50011"/>
    </source>
</evidence>
<comment type="caution">
    <text evidence="2">The sequence shown here is derived from an EMBL/GenBank/DDBJ whole genome shotgun (WGS) entry which is preliminary data.</text>
</comment>
<feature type="non-terminal residue" evidence="2">
    <location>
        <position position="1"/>
    </location>
</feature>
<reference evidence="2" key="2">
    <citation type="submission" date="2023-05" db="EMBL/GenBank/DDBJ databases">
        <authorList>
            <consortium name="Lawrence Berkeley National Laboratory"/>
            <person name="Steindorff A."/>
            <person name="Hensen N."/>
            <person name="Bonometti L."/>
            <person name="Westerberg I."/>
            <person name="Brannstrom I.O."/>
            <person name="Guillou S."/>
            <person name="Cros-Aarteil S."/>
            <person name="Calhoun S."/>
            <person name="Haridas S."/>
            <person name="Kuo A."/>
            <person name="Mondo S."/>
            <person name="Pangilinan J."/>
            <person name="Riley R."/>
            <person name="Labutti K."/>
            <person name="Andreopoulos B."/>
            <person name="Lipzen A."/>
            <person name="Chen C."/>
            <person name="Yanf M."/>
            <person name="Daum C."/>
            <person name="Ng V."/>
            <person name="Clum A."/>
            <person name="Ohm R."/>
            <person name="Martin F."/>
            <person name="Silar P."/>
            <person name="Natvig D."/>
            <person name="Lalanne C."/>
            <person name="Gautier V."/>
            <person name="Ament-Velasquez S.L."/>
            <person name="Kruys A."/>
            <person name="Hutchinson M.I."/>
            <person name="Powell A.J."/>
            <person name="Barry K."/>
            <person name="Miller A.N."/>
            <person name="Grigoriev I.V."/>
            <person name="Debuchy R."/>
            <person name="Gladieux P."/>
            <person name="Thoren M.H."/>
            <person name="Johannesson H."/>
        </authorList>
    </citation>
    <scope>NUCLEOTIDE SEQUENCE</scope>
    <source>
        <strain evidence="2">CBS 141.50</strain>
    </source>
</reference>
<reference evidence="2" key="1">
    <citation type="journal article" date="2023" name="Mol. Phylogenet. Evol.">
        <title>Genome-scale phylogeny and comparative genomics of the fungal order Sordariales.</title>
        <authorList>
            <person name="Hensen N."/>
            <person name="Bonometti L."/>
            <person name="Westerberg I."/>
            <person name="Brannstrom I.O."/>
            <person name="Guillou S."/>
            <person name="Cros-Aarteil S."/>
            <person name="Calhoun S."/>
            <person name="Haridas S."/>
            <person name="Kuo A."/>
            <person name="Mondo S."/>
            <person name="Pangilinan J."/>
            <person name="Riley R."/>
            <person name="LaButti K."/>
            <person name="Andreopoulos B."/>
            <person name="Lipzen A."/>
            <person name="Chen C."/>
            <person name="Yan M."/>
            <person name="Daum C."/>
            <person name="Ng V."/>
            <person name="Clum A."/>
            <person name="Steindorff A."/>
            <person name="Ohm R.A."/>
            <person name="Martin F."/>
            <person name="Silar P."/>
            <person name="Natvig D.O."/>
            <person name="Lalanne C."/>
            <person name="Gautier V."/>
            <person name="Ament-Velasquez S.L."/>
            <person name="Kruys A."/>
            <person name="Hutchinson M.I."/>
            <person name="Powell A.J."/>
            <person name="Barry K."/>
            <person name="Miller A.N."/>
            <person name="Grigoriev I.V."/>
            <person name="Debuchy R."/>
            <person name="Gladieux P."/>
            <person name="Hiltunen Thoren M."/>
            <person name="Johannesson H."/>
        </authorList>
    </citation>
    <scope>NUCLEOTIDE SEQUENCE</scope>
    <source>
        <strain evidence="2">CBS 141.50</strain>
    </source>
</reference>
<dbReference type="EMBL" id="MU853696">
    <property type="protein sequence ID" value="KAK4139116.1"/>
    <property type="molecule type" value="Genomic_DNA"/>
</dbReference>
<dbReference type="Proteomes" id="UP001302676">
    <property type="component" value="Unassembled WGS sequence"/>
</dbReference>
<sequence length="199" mass="22782">PRVVRYVDTFQETRLSTVLIMEYFGADTLWHQHQECELRRDEVLVLQQSLNALVYLHEADVTHQDLKPLNILLRSRNPIDVALADFGWARESAESMSTVYAGTVHYRAPEVLAHARYRSLVDIWSLGVVGLEHLQELPNEEHSSTEADYALSISVYAEFLAIYDPSHTHRRLLSQMLREKPAERLTAVECLKAVSDLIA</sequence>
<protein>
    <submittedName>
        <fullName evidence="2">Kinase-like domain-containing protein</fullName>
    </submittedName>
</protein>
<dbReference type="RefSeq" id="XP_062632487.1">
    <property type="nucleotide sequence ID" value="XM_062778744.1"/>
</dbReference>
<dbReference type="SUPFAM" id="SSF56112">
    <property type="entry name" value="Protein kinase-like (PK-like)"/>
    <property type="match status" value="1"/>
</dbReference>
<keyword evidence="2" id="KW-0418">Kinase</keyword>